<accession>A0ABD1HFR8</accession>
<evidence type="ECO:0000313" key="2">
    <source>
        <dbReference type="Proteomes" id="UP001567538"/>
    </source>
</evidence>
<keyword evidence="2" id="KW-1185">Reference proteome</keyword>
<sequence length="82" mass="9457">MDRHYSIYNQSSSDIRLNPIANSPAISVRLVGIGEYRSMFLHVYLSTASLVVVVLKNIWEQLLQEARKEKRPRTKALSQRGR</sequence>
<dbReference type="AlphaFoldDB" id="A0ABD1HFR8"/>
<reference evidence="1 2" key="1">
    <citation type="submission" date="2024-06" db="EMBL/GenBank/DDBJ databases">
        <title>A chromosome level genome sequence of Diviner's sage (Salvia divinorum).</title>
        <authorList>
            <person name="Ford S.A."/>
            <person name="Ro D.-K."/>
            <person name="Ness R.W."/>
            <person name="Phillips M.A."/>
        </authorList>
    </citation>
    <scope>NUCLEOTIDE SEQUENCE [LARGE SCALE GENOMIC DNA]</scope>
    <source>
        <strain evidence="1">SAF-2024a</strain>
        <tissue evidence="1">Leaf</tissue>
    </source>
</reference>
<dbReference type="EMBL" id="JBEAFC010000006">
    <property type="protein sequence ID" value="KAL1555304.1"/>
    <property type="molecule type" value="Genomic_DNA"/>
</dbReference>
<dbReference type="Proteomes" id="UP001567538">
    <property type="component" value="Unassembled WGS sequence"/>
</dbReference>
<name>A0ABD1HFR8_SALDI</name>
<gene>
    <name evidence="1" type="ORF">AAHA92_15762</name>
</gene>
<comment type="caution">
    <text evidence="1">The sequence shown here is derived from an EMBL/GenBank/DDBJ whole genome shotgun (WGS) entry which is preliminary data.</text>
</comment>
<organism evidence="1 2">
    <name type="scientific">Salvia divinorum</name>
    <name type="common">Maria pastora</name>
    <name type="synonym">Diviner's sage</name>
    <dbReference type="NCBI Taxonomy" id="28513"/>
    <lineage>
        <taxon>Eukaryota</taxon>
        <taxon>Viridiplantae</taxon>
        <taxon>Streptophyta</taxon>
        <taxon>Embryophyta</taxon>
        <taxon>Tracheophyta</taxon>
        <taxon>Spermatophyta</taxon>
        <taxon>Magnoliopsida</taxon>
        <taxon>eudicotyledons</taxon>
        <taxon>Gunneridae</taxon>
        <taxon>Pentapetalae</taxon>
        <taxon>asterids</taxon>
        <taxon>lamiids</taxon>
        <taxon>Lamiales</taxon>
        <taxon>Lamiaceae</taxon>
        <taxon>Nepetoideae</taxon>
        <taxon>Mentheae</taxon>
        <taxon>Salviinae</taxon>
        <taxon>Salvia</taxon>
        <taxon>Salvia subgen. Calosphace</taxon>
    </lineage>
</organism>
<evidence type="ECO:0000313" key="1">
    <source>
        <dbReference type="EMBL" id="KAL1555304.1"/>
    </source>
</evidence>
<protein>
    <submittedName>
        <fullName evidence="1">Uncharacterized protein</fullName>
    </submittedName>
</protein>
<proteinExistence type="predicted"/>